<dbReference type="RefSeq" id="WP_184462136.1">
    <property type="nucleotide sequence ID" value="NZ_JACHHW010000004.1"/>
</dbReference>
<feature type="domain" description="MobA-like NTP transferase" evidence="9">
    <location>
        <begin position="15"/>
        <end position="170"/>
    </location>
</feature>
<evidence type="ECO:0000256" key="1">
    <source>
        <dbReference type="ARBA" id="ARBA00022490"/>
    </source>
</evidence>
<keyword evidence="7 8" id="KW-0501">Molybdenum cofactor biosynthesis</keyword>
<keyword evidence="1 8" id="KW-0963">Cytoplasm</keyword>
<comment type="domain">
    <text evidence="8">The N-terminal domain determines nucleotide recognition and specific binding, while the C-terminal domain determines the specific binding to the target protein.</text>
</comment>
<dbReference type="GO" id="GO:0046872">
    <property type="term" value="F:metal ion binding"/>
    <property type="evidence" value="ECO:0007669"/>
    <property type="project" value="UniProtKB-KW"/>
</dbReference>
<dbReference type="PANTHER" id="PTHR19136:SF81">
    <property type="entry name" value="MOLYBDENUM COFACTOR GUANYLYLTRANSFERASE"/>
    <property type="match status" value="1"/>
</dbReference>
<dbReference type="EC" id="2.7.7.77" evidence="8"/>
<dbReference type="EMBL" id="JACHHW010000004">
    <property type="protein sequence ID" value="MBB5187284.1"/>
    <property type="molecule type" value="Genomic_DNA"/>
</dbReference>
<dbReference type="GO" id="GO:0005737">
    <property type="term" value="C:cytoplasm"/>
    <property type="evidence" value="ECO:0007669"/>
    <property type="project" value="UniProtKB-SubCell"/>
</dbReference>
<evidence type="ECO:0000256" key="2">
    <source>
        <dbReference type="ARBA" id="ARBA00022679"/>
    </source>
</evidence>
<feature type="binding site" evidence="8">
    <location>
        <begin position="18"/>
        <end position="20"/>
    </location>
    <ligand>
        <name>GTP</name>
        <dbReference type="ChEBI" id="CHEBI:37565"/>
    </ligand>
</feature>
<dbReference type="Pfam" id="PF12804">
    <property type="entry name" value="NTP_transf_3"/>
    <property type="match status" value="1"/>
</dbReference>
<dbReference type="Gene3D" id="3.90.550.10">
    <property type="entry name" value="Spore Coat Polysaccharide Biosynthesis Protein SpsA, Chain A"/>
    <property type="match status" value="1"/>
</dbReference>
<name>A0A840R417_9GAMM</name>
<evidence type="ECO:0000256" key="8">
    <source>
        <dbReference type="HAMAP-Rule" id="MF_00316"/>
    </source>
</evidence>
<gene>
    <name evidence="8" type="primary">mobA</name>
    <name evidence="10" type="ORF">HNQ57_001553</name>
</gene>
<comment type="similarity">
    <text evidence="8">Belongs to the MobA family.</text>
</comment>
<dbReference type="NCBIfam" id="TIGR02665">
    <property type="entry name" value="molyb_mobA"/>
    <property type="match status" value="1"/>
</dbReference>
<evidence type="ECO:0000256" key="3">
    <source>
        <dbReference type="ARBA" id="ARBA00022723"/>
    </source>
</evidence>
<dbReference type="Proteomes" id="UP000536640">
    <property type="component" value="Unassembled WGS sequence"/>
</dbReference>
<keyword evidence="11" id="KW-1185">Reference proteome</keyword>
<feature type="binding site" evidence="8">
    <location>
        <position position="106"/>
    </location>
    <ligand>
        <name>GTP</name>
        <dbReference type="ChEBI" id="CHEBI:37565"/>
    </ligand>
</feature>
<feature type="binding site" evidence="8">
    <location>
        <position position="80"/>
    </location>
    <ligand>
        <name>GTP</name>
        <dbReference type="ChEBI" id="CHEBI:37565"/>
    </ligand>
</feature>
<dbReference type="InterPro" id="IPR013482">
    <property type="entry name" value="Molybde_CF_guanTrfase"/>
</dbReference>
<evidence type="ECO:0000313" key="11">
    <source>
        <dbReference type="Proteomes" id="UP000536640"/>
    </source>
</evidence>
<dbReference type="PANTHER" id="PTHR19136">
    <property type="entry name" value="MOLYBDENUM COFACTOR GUANYLYLTRANSFERASE"/>
    <property type="match status" value="1"/>
</dbReference>
<dbReference type="InterPro" id="IPR029044">
    <property type="entry name" value="Nucleotide-diphossugar_trans"/>
</dbReference>
<dbReference type="InterPro" id="IPR025877">
    <property type="entry name" value="MobA-like_NTP_Trfase"/>
</dbReference>
<proteinExistence type="inferred from homology"/>
<evidence type="ECO:0000256" key="6">
    <source>
        <dbReference type="ARBA" id="ARBA00023134"/>
    </source>
</evidence>
<feature type="binding site" evidence="8">
    <location>
        <position position="31"/>
    </location>
    <ligand>
        <name>GTP</name>
        <dbReference type="ChEBI" id="CHEBI:37565"/>
    </ligand>
</feature>
<keyword evidence="5 8" id="KW-0460">Magnesium</keyword>
<evidence type="ECO:0000313" key="10">
    <source>
        <dbReference type="EMBL" id="MBB5187284.1"/>
    </source>
</evidence>
<dbReference type="GO" id="GO:0061603">
    <property type="term" value="F:molybdenum cofactor guanylyltransferase activity"/>
    <property type="evidence" value="ECO:0007669"/>
    <property type="project" value="UniProtKB-EC"/>
</dbReference>
<comment type="function">
    <text evidence="8">Transfers a GMP moiety from GTP to Mo-molybdopterin (Mo-MPT) cofactor (Moco or molybdenum cofactor) to form Mo-molybdopterin guanine dinucleotide (Mo-MGD) cofactor.</text>
</comment>
<organism evidence="10 11">
    <name type="scientific">Zhongshania antarctica</name>
    <dbReference type="NCBI Taxonomy" id="641702"/>
    <lineage>
        <taxon>Bacteria</taxon>
        <taxon>Pseudomonadati</taxon>
        <taxon>Pseudomonadota</taxon>
        <taxon>Gammaproteobacteria</taxon>
        <taxon>Cellvibrionales</taxon>
        <taxon>Spongiibacteraceae</taxon>
        <taxon>Zhongshania</taxon>
    </lineage>
</organism>
<accession>A0A840R417</accession>
<comment type="catalytic activity">
    <reaction evidence="8">
        <text>Mo-molybdopterin + GTP + H(+) = Mo-molybdopterin guanine dinucleotide + diphosphate</text>
        <dbReference type="Rhea" id="RHEA:34243"/>
        <dbReference type="ChEBI" id="CHEBI:15378"/>
        <dbReference type="ChEBI" id="CHEBI:33019"/>
        <dbReference type="ChEBI" id="CHEBI:37565"/>
        <dbReference type="ChEBI" id="CHEBI:71302"/>
        <dbReference type="ChEBI" id="CHEBI:71310"/>
        <dbReference type="EC" id="2.7.7.77"/>
    </reaction>
</comment>
<dbReference type="CDD" id="cd02503">
    <property type="entry name" value="MobA"/>
    <property type="match status" value="1"/>
</dbReference>
<comment type="cofactor">
    <cofactor evidence="8">
        <name>Mg(2+)</name>
        <dbReference type="ChEBI" id="CHEBI:18420"/>
    </cofactor>
</comment>
<keyword evidence="10" id="KW-0548">Nucleotidyltransferase</keyword>
<keyword evidence="3 8" id="KW-0479">Metal-binding</keyword>
<protein>
    <recommendedName>
        <fullName evidence="8">Molybdenum cofactor guanylyltransferase</fullName>
        <shortName evidence="8">MoCo guanylyltransferase</shortName>
        <ecNumber evidence="8">2.7.7.77</ecNumber>
    </recommendedName>
    <alternativeName>
        <fullName evidence="8">GTP:molybdopterin guanylyltransferase</fullName>
    </alternativeName>
    <alternativeName>
        <fullName evidence="8">Mo-MPT guanylyltransferase</fullName>
    </alternativeName>
    <alternativeName>
        <fullName evidence="8">Molybdopterin guanylyltransferase</fullName>
    </alternativeName>
    <alternativeName>
        <fullName evidence="8">Molybdopterin-guanine dinucleotide synthase</fullName>
        <shortName evidence="8">MGD synthase</shortName>
    </alternativeName>
</protein>
<evidence type="ECO:0000256" key="4">
    <source>
        <dbReference type="ARBA" id="ARBA00022741"/>
    </source>
</evidence>
<sequence length="200" mass="22409">MTAKKSTTQTNTVTALILAGGAGRRMNGQDKGLLLWQSKPLIAHIIDRLPKDVAQVLISCNRNIDHYQQYAVTVCDVLPDYQGPLAGLYAALQTISTHQTLILPCDSPTPPRDLLDRLSRELTKHQADICYAHDGERGQYLFALLNNELKTHLAGYLRSGERSVNQWYKQLNCVHADFSDQTSAFRNINQLSDFSPDEEI</sequence>
<dbReference type="HAMAP" id="MF_00316">
    <property type="entry name" value="MobA"/>
    <property type="match status" value="1"/>
</dbReference>
<keyword evidence="6 8" id="KW-0342">GTP-binding</keyword>
<comment type="caution">
    <text evidence="10">The sequence shown here is derived from an EMBL/GenBank/DDBJ whole genome shotgun (WGS) entry which is preliminary data.</text>
</comment>
<reference evidence="10 11" key="1">
    <citation type="submission" date="2020-08" db="EMBL/GenBank/DDBJ databases">
        <title>Genomic Encyclopedia of Type Strains, Phase IV (KMG-IV): sequencing the most valuable type-strain genomes for metagenomic binning, comparative biology and taxonomic classification.</title>
        <authorList>
            <person name="Goeker M."/>
        </authorList>
    </citation>
    <scope>NUCLEOTIDE SEQUENCE [LARGE SCALE GENOMIC DNA]</scope>
    <source>
        <strain evidence="10 11">DSM 25701</strain>
    </source>
</reference>
<comment type="subcellular location">
    <subcellularLocation>
        <location evidence="8">Cytoplasm</location>
    </subcellularLocation>
</comment>
<dbReference type="GO" id="GO:0005525">
    <property type="term" value="F:GTP binding"/>
    <property type="evidence" value="ECO:0007669"/>
    <property type="project" value="UniProtKB-UniRule"/>
</dbReference>
<dbReference type="GO" id="GO:1902758">
    <property type="term" value="P:bis(molybdopterin guanine dinucleotide)molybdenum biosynthetic process"/>
    <property type="evidence" value="ECO:0007669"/>
    <property type="project" value="TreeGrafter"/>
</dbReference>
<comment type="subunit">
    <text evidence="8">Monomer.</text>
</comment>
<evidence type="ECO:0000259" key="9">
    <source>
        <dbReference type="Pfam" id="PF12804"/>
    </source>
</evidence>
<dbReference type="AlphaFoldDB" id="A0A840R417"/>
<feature type="binding site" evidence="8">
    <location>
        <position position="106"/>
    </location>
    <ligand>
        <name>Mg(2+)</name>
        <dbReference type="ChEBI" id="CHEBI:18420"/>
    </ligand>
</feature>
<keyword evidence="4 8" id="KW-0547">Nucleotide-binding</keyword>
<evidence type="ECO:0000256" key="7">
    <source>
        <dbReference type="ARBA" id="ARBA00023150"/>
    </source>
</evidence>
<dbReference type="SUPFAM" id="SSF53448">
    <property type="entry name" value="Nucleotide-diphospho-sugar transferases"/>
    <property type="match status" value="1"/>
</dbReference>
<keyword evidence="2 8" id="KW-0808">Transferase</keyword>
<comment type="caution">
    <text evidence="8">Lacks conserved residue(s) required for the propagation of feature annotation.</text>
</comment>
<evidence type="ECO:0000256" key="5">
    <source>
        <dbReference type="ARBA" id="ARBA00022842"/>
    </source>
</evidence>